<sequence>MKEIEDRGEIKESGVVGRREPKYGYGSLYGALRTALQILDSDAHAGRVSFQKMYAALCATEKQDVISLKVLVDLWEAADDKVAEEYAKEMDRVGLVSIECKTTLTRPSQILGIRLHDLAHDFVRQEAERMKISFWDHRWQQKPWPSRSEAVPLLLRKRDPVHRLVHSAIPKSYNTLTHTFSVISQRHRDAQIFSTDFRADGLKDFTTTMINTMNDHGSEVAEYLRNAILFVLENNFPYDRVLVSNTLNNISVMYFTEPSPSFSGPQLRKQGRELLQRAIDISKQCDKARANLALLLWRGHDIRNDGAEISRAIKLLEEAISICPLPRYKFLLARVLMSAESGVFCDWVRAKALLTEAVRDDLYKPAVKLLADMPTHGHEEVPLDVSGATRLRSRAQQHSKDITDMLQRVDFQDSREYVEKKLKEAKAKQSQIFLMVLGGGARGKTSLVRSLRGLPFVSEYNQTELAALSRIQVLLGSRNMSEEDGDELAFSQDSLNAILSRQATSSPVTVIRNPSVKAQTATVEKTNQDPALSILHAYSKSGHATINDQRTPQRTTSSINLAPQIGNTFQPPKTTIDPHLARVRNYLENSSTLKKIDGTLVQCWDLAGQSQYVMAHALFVKNGSLFVFVVNLKNLWNISTRVEEVRELCRWMQLVHALVPDSESVRPIIVGTYKDSCGDLGEAEKVLREGLLDEVGEAVYDTWVRDKPEAENGEGRAIPFIAVENRTAKEDPGESGIEELEKLIKRLSDDIVASRLEIPLRWIAFVEEVERKSAEMNAERMSTVVWNTQEIFKCADGFPAFSTKKEERHEEALRALKYFSKLGRCVLFDMPKEGVYLFPRPAAMLDFVRRVTGPEEKVRRSLPKKHALSLRDGLLTKEGLKKLWDEHSQEICDMMLDALCSVDILMRVQFADGTSGTSEDLIAIPALLKEADDWQDCTSRPNESEVRLVTEFVDAFPHGLMGCLISHLHKKVGRVRPKVGFVGANAADWEAKIELKESGRVVFLFVSQQRRIEWKVYAQDPLSVARSCVTEVEELSRMSLSGKKFPMKHFLRTKCRSNKNKCGGEWTAKFEMPGDWVENATKARLPYLEGECPAPCGESWRLLDLMPDIEKYYGRADPKALKALAVIPRSSKEVGMKAVDVFISHAGVQKGKGGDKLYFARPLYNDLCSRGMCCFLDKFSLRPGDDARPKMTSAMETADIGVFILSPEFACRRWTMKELECFQARKRKASETEKPKESVPVLPILIPVFYRLSLQECRRFDPEKYSKLFRDEGFYDEARQRKMSTATVTALLKELSWTTGIENDVGASNDIGDPFAPLARKSLVEIVAMAIQDNYDKIQANRIELQLNSSTWKPT</sequence>
<dbReference type="InterPro" id="IPR036388">
    <property type="entry name" value="WH-like_DNA-bd_sf"/>
</dbReference>
<dbReference type="Gene3D" id="3.40.50.10140">
    <property type="entry name" value="Toll/interleukin-1 receptor homology (TIR) domain"/>
    <property type="match status" value="1"/>
</dbReference>
<feature type="domain" description="TIR" evidence="1">
    <location>
        <begin position="1137"/>
        <end position="1291"/>
    </location>
</feature>
<dbReference type="SUPFAM" id="SSF52540">
    <property type="entry name" value="P-loop containing nucleoside triphosphate hydrolases"/>
    <property type="match status" value="1"/>
</dbReference>
<evidence type="ECO:0000313" key="3">
    <source>
        <dbReference type="Proteomes" id="UP000012073"/>
    </source>
</evidence>
<dbReference type="Gramene" id="CDF40096">
    <property type="protein sequence ID" value="CDF40096"/>
    <property type="gene ID" value="CHC_T00009572001"/>
</dbReference>
<dbReference type="Pfam" id="PF13676">
    <property type="entry name" value="TIR_2"/>
    <property type="match status" value="1"/>
</dbReference>
<dbReference type="SUPFAM" id="SSF52200">
    <property type="entry name" value="Toll/Interleukin receptor TIR domain"/>
    <property type="match status" value="1"/>
</dbReference>
<dbReference type="KEGG" id="ccp:CHC_T00009572001"/>
<dbReference type="PhylomeDB" id="R7QRI4"/>
<dbReference type="RefSeq" id="XP_005710390.1">
    <property type="nucleotide sequence ID" value="XM_005710333.1"/>
</dbReference>
<dbReference type="InterPro" id="IPR000157">
    <property type="entry name" value="TIR_dom"/>
</dbReference>
<dbReference type="EMBL" id="HG002126">
    <property type="protein sequence ID" value="CDF40096.1"/>
    <property type="molecule type" value="Genomic_DNA"/>
</dbReference>
<proteinExistence type="predicted"/>
<name>R7QRI4_CHOCR</name>
<dbReference type="InterPro" id="IPR035897">
    <property type="entry name" value="Toll_tir_struct_dom_sf"/>
</dbReference>
<dbReference type="InterPro" id="IPR027417">
    <property type="entry name" value="P-loop_NTPase"/>
</dbReference>
<dbReference type="OrthoDB" id="5977318at2759"/>
<dbReference type="SMART" id="SM00255">
    <property type="entry name" value="TIR"/>
    <property type="match status" value="1"/>
</dbReference>
<evidence type="ECO:0000313" key="2">
    <source>
        <dbReference type="EMBL" id="CDF40096.1"/>
    </source>
</evidence>
<dbReference type="Gene3D" id="1.10.10.10">
    <property type="entry name" value="Winged helix-like DNA-binding domain superfamily/Winged helix DNA-binding domain"/>
    <property type="match status" value="1"/>
</dbReference>
<keyword evidence="3" id="KW-1185">Reference proteome</keyword>
<dbReference type="PROSITE" id="PS50104">
    <property type="entry name" value="TIR"/>
    <property type="match status" value="1"/>
</dbReference>
<reference evidence="3" key="1">
    <citation type="journal article" date="2013" name="Proc. Natl. Acad. Sci. U.S.A.">
        <title>Genome structure and metabolic features in the red seaweed Chondrus crispus shed light on evolution of the Archaeplastida.</title>
        <authorList>
            <person name="Collen J."/>
            <person name="Porcel B."/>
            <person name="Carre W."/>
            <person name="Ball S.G."/>
            <person name="Chaparro C."/>
            <person name="Tonon T."/>
            <person name="Barbeyron T."/>
            <person name="Michel G."/>
            <person name="Noel B."/>
            <person name="Valentin K."/>
            <person name="Elias M."/>
            <person name="Artiguenave F."/>
            <person name="Arun A."/>
            <person name="Aury J.M."/>
            <person name="Barbosa-Neto J.F."/>
            <person name="Bothwell J.H."/>
            <person name="Bouget F.Y."/>
            <person name="Brillet L."/>
            <person name="Cabello-Hurtado F."/>
            <person name="Capella-Gutierrez S."/>
            <person name="Charrier B."/>
            <person name="Cladiere L."/>
            <person name="Cock J.M."/>
            <person name="Coelho S.M."/>
            <person name="Colleoni C."/>
            <person name="Czjzek M."/>
            <person name="Da Silva C."/>
            <person name="Delage L."/>
            <person name="Denoeud F."/>
            <person name="Deschamps P."/>
            <person name="Dittami S.M."/>
            <person name="Gabaldon T."/>
            <person name="Gachon C.M."/>
            <person name="Groisillier A."/>
            <person name="Herve C."/>
            <person name="Jabbari K."/>
            <person name="Katinka M."/>
            <person name="Kloareg B."/>
            <person name="Kowalczyk N."/>
            <person name="Labadie K."/>
            <person name="Leblanc C."/>
            <person name="Lopez P.J."/>
            <person name="McLachlan D.H."/>
            <person name="Meslet-Cladiere L."/>
            <person name="Moustafa A."/>
            <person name="Nehr Z."/>
            <person name="Nyvall Collen P."/>
            <person name="Panaud O."/>
            <person name="Partensky F."/>
            <person name="Poulain J."/>
            <person name="Rensing S.A."/>
            <person name="Rousvoal S."/>
            <person name="Samson G."/>
            <person name="Symeonidi A."/>
            <person name="Weissenbach J."/>
            <person name="Zambounis A."/>
            <person name="Wincker P."/>
            <person name="Boyen C."/>
        </authorList>
    </citation>
    <scope>NUCLEOTIDE SEQUENCE [LARGE SCALE GENOMIC DNA]</scope>
    <source>
        <strain evidence="3">cv. Stackhouse</strain>
    </source>
</reference>
<protein>
    <submittedName>
        <fullName evidence="2">NB-ARC protein</fullName>
    </submittedName>
</protein>
<accession>R7QRI4</accession>
<dbReference type="Proteomes" id="UP000012073">
    <property type="component" value="Unassembled WGS sequence"/>
</dbReference>
<gene>
    <name evidence="2" type="ORF">CHC_T00009572001</name>
</gene>
<dbReference type="GeneID" id="17318108"/>
<evidence type="ECO:0000259" key="1">
    <source>
        <dbReference type="PROSITE" id="PS50104"/>
    </source>
</evidence>
<dbReference type="Gene3D" id="3.40.50.300">
    <property type="entry name" value="P-loop containing nucleotide triphosphate hydrolases"/>
    <property type="match status" value="1"/>
</dbReference>
<dbReference type="GO" id="GO:0007165">
    <property type="term" value="P:signal transduction"/>
    <property type="evidence" value="ECO:0007669"/>
    <property type="project" value="InterPro"/>
</dbReference>
<organism evidence="2 3">
    <name type="scientific">Chondrus crispus</name>
    <name type="common">Carrageen Irish moss</name>
    <name type="synonym">Polymorpha crispa</name>
    <dbReference type="NCBI Taxonomy" id="2769"/>
    <lineage>
        <taxon>Eukaryota</taxon>
        <taxon>Rhodophyta</taxon>
        <taxon>Florideophyceae</taxon>
        <taxon>Rhodymeniophycidae</taxon>
        <taxon>Gigartinales</taxon>
        <taxon>Gigartinaceae</taxon>
        <taxon>Chondrus</taxon>
    </lineage>
</organism>